<dbReference type="Proteomes" id="UP000479132">
    <property type="component" value="Unassembled WGS sequence"/>
</dbReference>
<feature type="transmembrane region" description="Helical" evidence="1">
    <location>
        <begin position="144"/>
        <end position="164"/>
    </location>
</feature>
<feature type="transmembrane region" description="Helical" evidence="1">
    <location>
        <begin position="292"/>
        <end position="309"/>
    </location>
</feature>
<keyword evidence="1" id="KW-0812">Transmembrane</keyword>
<feature type="transmembrane region" description="Helical" evidence="1">
    <location>
        <begin position="330"/>
        <end position="350"/>
    </location>
</feature>
<proteinExistence type="predicted"/>
<keyword evidence="3" id="KW-1185">Reference proteome</keyword>
<comment type="caution">
    <text evidence="2">The sequence shown here is derived from an EMBL/GenBank/DDBJ whole genome shotgun (WGS) entry which is preliminary data.</text>
</comment>
<evidence type="ECO:0000313" key="3">
    <source>
        <dbReference type="Proteomes" id="UP000479132"/>
    </source>
</evidence>
<evidence type="ECO:0000256" key="1">
    <source>
        <dbReference type="SAM" id="Phobius"/>
    </source>
</evidence>
<evidence type="ECO:0000313" key="2">
    <source>
        <dbReference type="EMBL" id="NGP88784.1"/>
    </source>
</evidence>
<feature type="transmembrane region" description="Helical" evidence="1">
    <location>
        <begin position="106"/>
        <end position="124"/>
    </location>
</feature>
<feature type="transmembrane region" description="Helical" evidence="1">
    <location>
        <begin position="440"/>
        <end position="465"/>
    </location>
</feature>
<sequence length="480" mass="51883">MLVALKKILTLPVASLLDRVEVDSKTQSRLWILMSIGTLLLSGFFSVIIVLGRAPIISELISDPLFAKRGLVVHVDLALLIWIYAFLCGLFVLVPTRKNGNRLLPMGYALAVTGVGMLVASIFVPSAEPVLSNYIPVLDHPLFIGGLLFFAGGVACTVFNTRIIPSSNQSSFTTNTIFPASSIPGFRSAAVILLISLITFFSSWLVTPMGLEVLTYYELTIWGGGHLLQFVNVAAMLSVWIILLGELLGKNPISYRVSAVLFGIYTLPLLAAPLLTMNGTGDLLYHWGFTRFMQWGIFPVVTIFVGIIVTKLVRARANNELPKQILRNPYFGGLVTSMLLTIIGFILGAMIRGSNTMVPAHYHAAVGGITVAFMAITYFLLEVHGVPIPKGRLKKLAAIQPLLFGLGQAIFAAGFGYAGAHGLARKSFGSEQHIGSIEAFVGLGFMTVGGLLAVSGGLLFLWIVVKAWMNRKNSPFQSNP</sequence>
<feature type="transmembrane region" description="Helical" evidence="1">
    <location>
        <begin position="226"/>
        <end position="245"/>
    </location>
</feature>
<keyword evidence="1" id="KW-0472">Membrane</keyword>
<dbReference type="AlphaFoldDB" id="A0A6M1TD76"/>
<evidence type="ECO:0008006" key="4">
    <source>
        <dbReference type="Google" id="ProtNLM"/>
    </source>
</evidence>
<feature type="transmembrane region" description="Helical" evidence="1">
    <location>
        <begin position="185"/>
        <end position="206"/>
    </location>
</feature>
<gene>
    <name evidence="2" type="ORF">G3569_10480</name>
</gene>
<dbReference type="EMBL" id="JAALLS010000012">
    <property type="protein sequence ID" value="NGP88784.1"/>
    <property type="molecule type" value="Genomic_DNA"/>
</dbReference>
<feature type="transmembrane region" description="Helical" evidence="1">
    <location>
        <begin position="402"/>
        <end position="420"/>
    </location>
</feature>
<feature type="transmembrane region" description="Helical" evidence="1">
    <location>
        <begin position="362"/>
        <end position="381"/>
    </location>
</feature>
<feature type="transmembrane region" description="Helical" evidence="1">
    <location>
        <begin position="30"/>
        <end position="51"/>
    </location>
</feature>
<accession>A0A6M1TD76</accession>
<dbReference type="RefSeq" id="WP_205720136.1">
    <property type="nucleotide sequence ID" value="NZ_JAALLS010000012.1"/>
</dbReference>
<feature type="transmembrane region" description="Helical" evidence="1">
    <location>
        <begin position="71"/>
        <end position="94"/>
    </location>
</feature>
<organism evidence="2 3">
    <name type="scientific">Fodinibius halophilus</name>
    <dbReference type="NCBI Taxonomy" id="1736908"/>
    <lineage>
        <taxon>Bacteria</taxon>
        <taxon>Pseudomonadati</taxon>
        <taxon>Balneolota</taxon>
        <taxon>Balneolia</taxon>
        <taxon>Balneolales</taxon>
        <taxon>Balneolaceae</taxon>
        <taxon>Fodinibius</taxon>
    </lineage>
</organism>
<name>A0A6M1TD76_9BACT</name>
<reference evidence="2 3" key="1">
    <citation type="submission" date="2020-02" db="EMBL/GenBank/DDBJ databases">
        <title>Aliifodinibius halophilus 2W32, complete genome.</title>
        <authorList>
            <person name="Li Y."/>
            <person name="Wu S."/>
        </authorList>
    </citation>
    <scope>NUCLEOTIDE SEQUENCE [LARGE SCALE GENOMIC DNA]</scope>
    <source>
        <strain evidence="2 3">2W32</strain>
    </source>
</reference>
<keyword evidence="1" id="KW-1133">Transmembrane helix</keyword>
<dbReference type="InterPro" id="IPR036927">
    <property type="entry name" value="Cyt_c_oxase-like_su1_sf"/>
</dbReference>
<protein>
    <recommendedName>
        <fullName evidence="4">Cbb3-type cytochrome c oxidase subunit I</fullName>
    </recommendedName>
</protein>
<dbReference type="SUPFAM" id="SSF81442">
    <property type="entry name" value="Cytochrome c oxidase subunit I-like"/>
    <property type="match status" value="1"/>
</dbReference>
<feature type="transmembrane region" description="Helical" evidence="1">
    <location>
        <begin position="257"/>
        <end position="277"/>
    </location>
</feature>
<dbReference type="Gene3D" id="1.20.210.10">
    <property type="entry name" value="Cytochrome c oxidase-like, subunit I domain"/>
    <property type="match status" value="1"/>
</dbReference>